<keyword evidence="1" id="KW-0472">Membrane</keyword>
<evidence type="ECO:0000313" key="2">
    <source>
        <dbReference type="EMBL" id="GHC55938.1"/>
    </source>
</evidence>
<sequence>MKSSIQVHPVISGESQGPTAWGLSVRQTFVFGGSVAVGFVAYSLLAKLGVGSMIALIVAGLFPLIVFLYFLTLVVRKPATYARNWREWQHLRLSQKPLLEIQIHTQKNHEI</sequence>
<dbReference type="Proteomes" id="UP000644507">
    <property type="component" value="Unassembled WGS sequence"/>
</dbReference>
<keyword evidence="1" id="KW-0812">Transmembrane</keyword>
<evidence type="ECO:0000313" key="3">
    <source>
        <dbReference type="Proteomes" id="UP000644507"/>
    </source>
</evidence>
<keyword evidence="1" id="KW-1133">Transmembrane helix</keyword>
<keyword evidence="3" id="KW-1185">Reference proteome</keyword>
<evidence type="ECO:0008006" key="4">
    <source>
        <dbReference type="Google" id="ProtNLM"/>
    </source>
</evidence>
<protein>
    <recommendedName>
        <fullName evidence="4">PrgI family protein</fullName>
    </recommendedName>
</protein>
<dbReference type="RefSeq" id="WP_189570158.1">
    <property type="nucleotide sequence ID" value="NZ_BMXI01000009.1"/>
</dbReference>
<dbReference type="EMBL" id="BMXI01000009">
    <property type="protein sequence ID" value="GHC55938.1"/>
    <property type="molecule type" value="Genomic_DNA"/>
</dbReference>
<accession>A0A918TNH7</accession>
<gene>
    <name evidence="2" type="ORF">GCM10007100_23500</name>
</gene>
<dbReference type="AlphaFoldDB" id="A0A918TNH7"/>
<organism evidence="2 3">
    <name type="scientific">Roseibacillus persicicus</name>
    <dbReference type="NCBI Taxonomy" id="454148"/>
    <lineage>
        <taxon>Bacteria</taxon>
        <taxon>Pseudomonadati</taxon>
        <taxon>Verrucomicrobiota</taxon>
        <taxon>Verrucomicrobiia</taxon>
        <taxon>Verrucomicrobiales</taxon>
        <taxon>Verrucomicrobiaceae</taxon>
        <taxon>Roseibacillus</taxon>
    </lineage>
</organism>
<proteinExistence type="predicted"/>
<feature type="transmembrane region" description="Helical" evidence="1">
    <location>
        <begin position="52"/>
        <end position="75"/>
    </location>
</feature>
<reference evidence="2" key="1">
    <citation type="journal article" date="2014" name="Int. J. Syst. Evol. Microbiol.">
        <title>Complete genome sequence of Corynebacterium casei LMG S-19264T (=DSM 44701T), isolated from a smear-ripened cheese.</title>
        <authorList>
            <consortium name="US DOE Joint Genome Institute (JGI-PGF)"/>
            <person name="Walter F."/>
            <person name="Albersmeier A."/>
            <person name="Kalinowski J."/>
            <person name="Ruckert C."/>
        </authorList>
    </citation>
    <scope>NUCLEOTIDE SEQUENCE</scope>
    <source>
        <strain evidence="2">KCTC 12988</strain>
    </source>
</reference>
<comment type="caution">
    <text evidence="2">The sequence shown here is derived from an EMBL/GenBank/DDBJ whole genome shotgun (WGS) entry which is preliminary data.</text>
</comment>
<feature type="transmembrane region" description="Helical" evidence="1">
    <location>
        <begin position="28"/>
        <end position="46"/>
    </location>
</feature>
<reference evidence="2" key="2">
    <citation type="submission" date="2020-09" db="EMBL/GenBank/DDBJ databases">
        <authorList>
            <person name="Sun Q."/>
            <person name="Kim S."/>
        </authorList>
    </citation>
    <scope>NUCLEOTIDE SEQUENCE</scope>
    <source>
        <strain evidence="2">KCTC 12988</strain>
    </source>
</reference>
<evidence type="ECO:0000256" key="1">
    <source>
        <dbReference type="SAM" id="Phobius"/>
    </source>
</evidence>
<name>A0A918TNH7_9BACT</name>